<dbReference type="GO" id="GO:0004140">
    <property type="term" value="F:dephospho-CoA kinase activity"/>
    <property type="evidence" value="ECO:0007669"/>
    <property type="project" value="UniProtKB-UniRule"/>
</dbReference>
<dbReference type="SUPFAM" id="SSF52540">
    <property type="entry name" value="P-loop containing nucleoside triphosphate hydrolases"/>
    <property type="match status" value="1"/>
</dbReference>
<proteinExistence type="inferred from homology"/>
<sequence length="256" mass="28931">MQINKPIVGLTGGIASGKSTVASFFRLMGDCDVVSSDEVSREVMQPGHPCYLAVVAEFGTGILGKADPNNPKALRPIDRKLLRNLVFGNTPKKNAAREKLEKITHPFIRQREQELFAQSTKDYILWDVPLLIEKGLWRDCNEVIVVQADRQTQILRALERDPSANLKVIVDILNTQASNEQRAKYADFIILNNENVTKTELISKVAKINGYIMDGTVKRFRKNQQDLVMKGRALEAQRRADEEFENLYSEITTKKS</sequence>
<keyword evidence="3 5" id="KW-0067">ATP-binding</keyword>
<dbReference type="Gene3D" id="3.40.50.300">
    <property type="entry name" value="P-loop containing nucleotide triphosphate hydrolases"/>
    <property type="match status" value="1"/>
</dbReference>
<dbReference type="HAMAP" id="MF_00376">
    <property type="entry name" value="Dephospho_CoA_kinase"/>
    <property type="match status" value="1"/>
</dbReference>
<evidence type="ECO:0000256" key="3">
    <source>
        <dbReference type="ARBA" id="ARBA00022840"/>
    </source>
</evidence>
<evidence type="ECO:0000313" key="8">
    <source>
        <dbReference type="Proteomes" id="UP000265916"/>
    </source>
</evidence>
<dbReference type="AlphaFoldDB" id="A0A3A1YDH2"/>
<dbReference type="EMBL" id="NRJG01000128">
    <property type="protein sequence ID" value="RIY35591.1"/>
    <property type="molecule type" value="Genomic_DNA"/>
</dbReference>
<keyword evidence="5" id="KW-0808">Transferase</keyword>
<dbReference type="UniPathway" id="UPA00241">
    <property type="reaction ID" value="UER00356"/>
</dbReference>
<accession>A0A3A1YDH2</accession>
<evidence type="ECO:0000256" key="5">
    <source>
        <dbReference type="HAMAP-Rule" id="MF_00376"/>
    </source>
</evidence>
<dbReference type="Pfam" id="PF01121">
    <property type="entry name" value="CoaE"/>
    <property type="match status" value="1"/>
</dbReference>
<gene>
    <name evidence="5" type="primary">coaE</name>
    <name evidence="7" type="ORF">CKF58_06615</name>
</gene>
<comment type="similarity">
    <text evidence="1 5">Belongs to the CoaE family.</text>
</comment>
<dbReference type="OrthoDB" id="9812943at2"/>
<comment type="function">
    <text evidence="5">Catalyzes the phosphorylation of the 3'-hydroxyl group of dephosphocoenzyme A to form coenzyme A.</text>
</comment>
<protein>
    <recommendedName>
        <fullName evidence="5 6">Dephospho-CoA kinase</fullName>
        <ecNumber evidence="5 6">2.7.1.24</ecNumber>
    </recommendedName>
    <alternativeName>
        <fullName evidence="5">Dephosphocoenzyme A kinase</fullName>
    </alternativeName>
</protein>
<dbReference type="NCBIfam" id="TIGR00152">
    <property type="entry name" value="dephospho-CoA kinase"/>
    <property type="match status" value="1"/>
</dbReference>
<comment type="subcellular location">
    <subcellularLocation>
        <location evidence="5">Cytoplasm</location>
    </subcellularLocation>
</comment>
<name>A0A3A1YDH2_9GAMM</name>
<evidence type="ECO:0000313" key="7">
    <source>
        <dbReference type="EMBL" id="RIY35591.1"/>
    </source>
</evidence>
<dbReference type="Proteomes" id="UP000265916">
    <property type="component" value="Unassembled WGS sequence"/>
</dbReference>
<dbReference type="RefSeq" id="WP_119532198.1">
    <property type="nucleotide sequence ID" value="NZ_JBHSSP010000041.1"/>
</dbReference>
<keyword evidence="8" id="KW-1185">Reference proteome</keyword>
<evidence type="ECO:0000256" key="1">
    <source>
        <dbReference type="ARBA" id="ARBA00009018"/>
    </source>
</evidence>
<organism evidence="7 8">
    <name type="scientific">Psittacicella hinzii</name>
    <dbReference type="NCBI Taxonomy" id="2028575"/>
    <lineage>
        <taxon>Bacteria</taxon>
        <taxon>Pseudomonadati</taxon>
        <taxon>Pseudomonadota</taxon>
        <taxon>Gammaproteobacteria</taxon>
        <taxon>Pasteurellales</taxon>
        <taxon>Psittacicellaceae</taxon>
        <taxon>Psittacicella</taxon>
    </lineage>
</organism>
<dbReference type="PANTHER" id="PTHR10695">
    <property type="entry name" value="DEPHOSPHO-COA KINASE-RELATED"/>
    <property type="match status" value="1"/>
</dbReference>
<evidence type="ECO:0000256" key="6">
    <source>
        <dbReference type="NCBIfam" id="TIGR00152"/>
    </source>
</evidence>
<keyword evidence="5 7" id="KW-0418">Kinase</keyword>
<dbReference type="GO" id="GO:0005737">
    <property type="term" value="C:cytoplasm"/>
    <property type="evidence" value="ECO:0007669"/>
    <property type="project" value="UniProtKB-SubCell"/>
</dbReference>
<dbReference type="InterPro" id="IPR001977">
    <property type="entry name" value="Depp_CoAkinase"/>
</dbReference>
<dbReference type="CDD" id="cd02022">
    <property type="entry name" value="DPCK"/>
    <property type="match status" value="1"/>
</dbReference>
<dbReference type="GO" id="GO:0015937">
    <property type="term" value="P:coenzyme A biosynthetic process"/>
    <property type="evidence" value="ECO:0007669"/>
    <property type="project" value="UniProtKB-UniRule"/>
</dbReference>
<dbReference type="PANTHER" id="PTHR10695:SF46">
    <property type="entry name" value="BIFUNCTIONAL COENZYME A SYNTHASE-RELATED"/>
    <property type="match status" value="1"/>
</dbReference>
<feature type="binding site" evidence="5">
    <location>
        <begin position="15"/>
        <end position="20"/>
    </location>
    <ligand>
        <name>ATP</name>
        <dbReference type="ChEBI" id="CHEBI:30616"/>
    </ligand>
</feature>
<comment type="caution">
    <text evidence="7">The sequence shown here is derived from an EMBL/GenBank/DDBJ whole genome shotgun (WGS) entry which is preliminary data.</text>
</comment>
<comment type="pathway">
    <text evidence="5">Cofactor biosynthesis; coenzyme A biosynthesis; CoA from (R)-pantothenate: step 5/5.</text>
</comment>
<reference evidence="7 8" key="1">
    <citation type="submission" date="2017-08" db="EMBL/GenBank/DDBJ databases">
        <title>Reclassification of Bisgaard taxon 37 and 44.</title>
        <authorList>
            <person name="Christensen H."/>
        </authorList>
    </citation>
    <scope>NUCLEOTIDE SEQUENCE [LARGE SCALE GENOMIC DNA]</scope>
    <source>
        <strain evidence="7 8">111</strain>
    </source>
</reference>
<keyword evidence="4 5" id="KW-0173">Coenzyme A biosynthesis</keyword>
<dbReference type="EC" id="2.7.1.24" evidence="5 6"/>
<comment type="catalytic activity">
    <reaction evidence="5">
        <text>3'-dephospho-CoA + ATP = ADP + CoA + H(+)</text>
        <dbReference type="Rhea" id="RHEA:18245"/>
        <dbReference type="ChEBI" id="CHEBI:15378"/>
        <dbReference type="ChEBI" id="CHEBI:30616"/>
        <dbReference type="ChEBI" id="CHEBI:57287"/>
        <dbReference type="ChEBI" id="CHEBI:57328"/>
        <dbReference type="ChEBI" id="CHEBI:456216"/>
        <dbReference type="EC" id="2.7.1.24"/>
    </reaction>
</comment>
<dbReference type="PROSITE" id="PS51219">
    <property type="entry name" value="DPCK"/>
    <property type="match status" value="1"/>
</dbReference>
<keyword evidence="5" id="KW-0963">Cytoplasm</keyword>
<dbReference type="InterPro" id="IPR027417">
    <property type="entry name" value="P-loop_NTPase"/>
</dbReference>
<evidence type="ECO:0000256" key="2">
    <source>
        <dbReference type="ARBA" id="ARBA00022741"/>
    </source>
</evidence>
<dbReference type="GO" id="GO:0005524">
    <property type="term" value="F:ATP binding"/>
    <property type="evidence" value="ECO:0007669"/>
    <property type="project" value="UniProtKB-UniRule"/>
</dbReference>
<keyword evidence="2 5" id="KW-0547">Nucleotide-binding</keyword>
<evidence type="ECO:0000256" key="4">
    <source>
        <dbReference type="ARBA" id="ARBA00022993"/>
    </source>
</evidence>